<organism evidence="9 10">
    <name type="scientific">Gymnopus androsaceus JB14</name>
    <dbReference type="NCBI Taxonomy" id="1447944"/>
    <lineage>
        <taxon>Eukaryota</taxon>
        <taxon>Fungi</taxon>
        <taxon>Dikarya</taxon>
        <taxon>Basidiomycota</taxon>
        <taxon>Agaricomycotina</taxon>
        <taxon>Agaricomycetes</taxon>
        <taxon>Agaricomycetidae</taxon>
        <taxon>Agaricales</taxon>
        <taxon>Marasmiineae</taxon>
        <taxon>Omphalotaceae</taxon>
        <taxon>Gymnopus</taxon>
    </lineage>
</organism>
<dbReference type="CDD" id="cd02257">
    <property type="entry name" value="Peptidase_C19"/>
    <property type="match status" value="1"/>
</dbReference>
<gene>
    <name evidence="9" type="ORF">BT96DRAFT_554383</name>
</gene>
<feature type="region of interest" description="Disordered" evidence="7">
    <location>
        <begin position="493"/>
        <end position="536"/>
    </location>
</feature>
<dbReference type="EC" id="3.4.19.12" evidence="2"/>
<evidence type="ECO:0000313" key="9">
    <source>
        <dbReference type="EMBL" id="KAE9402409.1"/>
    </source>
</evidence>
<dbReference type="GO" id="GO:0006508">
    <property type="term" value="P:proteolysis"/>
    <property type="evidence" value="ECO:0007669"/>
    <property type="project" value="UniProtKB-KW"/>
</dbReference>
<feature type="compositionally biased region" description="Low complexity" evidence="7">
    <location>
        <begin position="493"/>
        <end position="518"/>
    </location>
</feature>
<evidence type="ECO:0000256" key="6">
    <source>
        <dbReference type="ARBA" id="ARBA00022807"/>
    </source>
</evidence>
<feature type="compositionally biased region" description="Low complexity" evidence="7">
    <location>
        <begin position="279"/>
        <end position="290"/>
    </location>
</feature>
<evidence type="ECO:0000256" key="2">
    <source>
        <dbReference type="ARBA" id="ARBA00012759"/>
    </source>
</evidence>
<dbReference type="Proteomes" id="UP000799118">
    <property type="component" value="Unassembled WGS sequence"/>
</dbReference>
<dbReference type="PROSITE" id="PS00972">
    <property type="entry name" value="USP_1"/>
    <property type="match status" value="1"/>
</dbReference>
<dbReference type="PANTHER" id="PTHR24006">
    <property type="entry name" value="UBIQUITIN CARBOXYL-TERMINAL HYDROLASE"/>
    <property type="match status" value="1"/>
</dbReference>
<comment type="catalytic activity">
    <reaction evidence="1">
        <text>Thiol-dependent hydrolysis of ester, thioester, amide, peptide and isopeptide bonds formed by the C-terminal Gly of ubiquitin (a 76-residue protein attached to proteins as an intracellular targeting signal).</text>
        <dbReference type="EC" id="3.4.19.12"/>
    </reaction>
</comment>
<reference evidence="9" key="1">
    <citation type="journal article" date="2019" name="Environ. Microbiol.">
        <title>Fungal ecological strategies reflected in gene transcription - a case study of two litter decomposers.</title>
        <authorList>
            <person name="Barbi F."/>
            <person name="Kohler A."/>
            <person name="Barry K."/>
            <person name="Baskaran P."/>
            <person name="Daum C."/>
            <person name="Fauchery L."/>
            <person name="Ihrmark K."/>
            <person name="Kuo A."/>
            <person name="LaButti K."/>
            <person name="Lipzen A."/>
            <person name="Morin E."/>
            <person name="Grigoriev I.V."/>
            <person name="Henrissat B."/>
            <person name="Lindahl B."/>
            <person name="Martin F."/>
        </authorList>
    </citation>
    <scope>NUCLEOTIDE SEQUENCE</scope>
    <source>
        <strain evidence="9">JB14</strain>
    </source>
</reference>
<dbReference type="SUPFAM" id="SSF54001">
    <property type="entry name" value="Cysteine proteinases"/>
    <property type="match status" value="1"/>
</dbReference>
<accession>A0A6A4HVB8</accession>
<feature type="compositionally biased region" description="Pro residues" evidence="7">
    <location>
        <begin position="115"/>
        <end position="126"/>
    </location>
</feature>
<feature type="region of interest" description="Disordered" evidence="7">
    <location>
        <begin position="213"/>
        <end position="335"/>
    </location>
</feature>
<feature type="compositionally biased region" description="Low complexity" evidence="7">
    <location>
        <begin position="308"/>
        <end position="324"/>
    </location>
</feature>
<feature type="compositionally biased region" description="Pro residues" evidence="7">
    <location>
        <begin position="71"/>
        <end position="81"/>
    </location>
</feature>
<evidence type="ECO:0000256" key="5">
    <source>
        <dbReference type="ARBA" id="ARBA00022801"/>
    </source>
</evidence>
<dbReference type="GO" id="GO:0004843">
    <property type="term" value="F:cysteine-type deubiquitinase activity"/>
    <property type="evidence" value="ECO:0007669"/>
    <property type="project" value="UniProtKB-EC"/>
</dbReference>
<evidence type="ECO:0000256" key="7">
    <source>
        <dbReference type="SAM" id="MobiDB-lite"/>
    </source>
</evidence>
<dbReference type="InterPro" id="IPR050164">
    <property type="entry name" value="Peptidase_C19"/>
</dbReference>
<dbReference type="InterPro" id="IPR001394">
    <property type="entry name" value="Peptidase_C19_UCH"/>
</dbReference>
<keyword evidence="5" id="KW-0378">Hydrolase</keyword>
<evidence type="ECO:0000256" key="4">
    <source>
        <dbReference type="ARBA" id="ARBA00022786"/>
    </source>
</evidence>
<name>A0A6A4HVB8_9AGAR</name>
<feature type="region of interest" description="Disordered" evidence="7">
    <location>
        <begin position="597"/>
        <end position="629"/>
    </location>
</feature>
<dbReference type="Gene3D" id="3.90.70.10">
    <property type="entry name" value="Cysteine proteinases"/>
    <property type="match status" value="1"/>
</dbReference>
<dbReference type="GO" id="GO:0005634">
    <property type="term" value="C:nucleus"/>
    <property type="evidence" value="ECO:0007669"/>
    <property type="project" value="TreeGrafter"/>
</dbReference>
<evidence type="ECO:0000256" key="1">
    <source>
        <dbReference type="ARBA" id="ARBA00000707"/>
    </source>
</evidence>
<keyword evidence="10" id="KW-1185">Reference proteome</keyword>
<dbReference type="PANTHER" id="PTHR24006:SF687">
    <property type="entry name" value="UBIQUITIN CARBOXYL-TERMINAL HYDROLASE 10"/>
    <property type="match status" value="1"/>
</dbReference>
<feature type="compositionally biased region" description="Polar residues" evidence="7">
    <location>
        <begin position="10"/>
        <end position="32"/>
    </location>
</feature>
<dbReference type="AlphaFoldDB" id="A0A6A4HVB8"/>
<feature type="compositionally biased region" description="Low complexity" evidence="7">
    <location>
        <begin position="221"/>
        <end position="258"/>
    </location>
</feature>
<feature type="compositionally biased region" description="Acidic residues" evidence="7">
    <location>
        <begin position="613"/>
        <end position="629"/>
    </location>
</feature>
<dbReference type="InterPro" id="IPR018200">
    <property type="entry name" value="USP_CS"/>
</dbReference>
<feature type="region of interest" description="Disordered" evidence="7">
    <location>
        <begin position="1"/>
        <end position="132"/>
    </location>
</feature>
<dbReference type="OrthoDB" id="429671at2759"/>
<evidence type="ECO:0000259" key="8">
    <source>
        <dbReference type="PROSITE" id="PS50235"/>
    </source>
</evidence>
<dbReference type="GO" id="GO:0005829">
    <property type="term" value="C:cytosol"/>
    <property type="evidence" value="ECO:0007669"/>
    <property type="project" value="TreeGrafter"/>
</dbReference>
<dbReference type="Pfam" id="PF00443">
    <property type="entry name" value="UCH"/>
    <property type="match status" value="1"/>
</dbReference>
<dbReference type="InterPro" id="IPR038765">
    <property type="entry name" value="Papain-like_cys_pep_sf"/>
</dbReference>
<keyword evidence="4" id="KW-0833">Ubl conjugation pathway</keyword>
<dbReference type="PROSITE" id="PS50235">
    <property type="entry name" value="USP_3"/>
    <property type="match status" value="1"/>
</dbReference>
<evidence type="ECO:0000256" key="3">
    <source>
        <dbReference type="ARBA" id="ARBA00022670"/>
    </source>
</evidence>
<feature type="domain" description="USP" evidence="8">
    <location>
        <begin position="416"/>
        <end position="892"/>
    </location>
</feature>
<dbReference type="GO" id="GO:0016579">
    <property type="term" value="P:protein deubiquitination"/>
    <property type="evidence" value="ECO:0007669"/>
    <property type="project" value="InterPro"/>
</dbReference>
<proteinExistence type="predicted"/>
<evidence type="ECO:0000313" key="10">
    <source>
        <dbReference type="Proteomes" id="UP000799118"/>
    </source>
</evidence>
<dbReference type="InterPro" id="IPR028889">
    <property type="entry name" value="USP"/>
</dbReference>
<protein>
    <recommendedName>
        <fullName evidence="2">ubiquitinyl hydrolase 1</fullName>
        <ecNumber evidence="2">3.4.19.12</ecNumber>
    </recommendedName>
</protein>
<keyword evidence="3" id="KW-0645">Protease</keyword>
<sequence>MANPYINPSYYDQSGPVSYAYNNQAGPSSSPYPYQYGVNGHAYQNYHPQQQYIHPQDPAVDGKQSQNFAQPPYPYYPPPPTSAWQQAPEIHSPLPKQLSAPPPEPNEIIYSPNSHPSPPPASPPVSPTDSQPPNFFSATWAVWSRRPTDPNLAPGLVFSSRTRPPDHIMNEALDVRTPPASPVVESASLPVSVPEMEAIQEQADTPLVEEHVPVPIPVSDPSSASASAEETSTTATETPSTTLPGSPASSTTSISASGNAAVSKDVPSESSAIPAVATSFSSDPASSRPISPSPPQPLKKSWASLLRPATAPGPGTPSTPTAGAGPQGRPKIPMSTVVGFSVPAEAAAPGTNAKGVDSIAPGKRADLLALLNSNFLEPVSGSSSNTGKGISYAAASATATKKSQQDAISTSQIHPRGLINTGNMCFANSVLQLLAYSPPFFRVFRELERLGFGSSSSTATGSGGLGVVTPLIDATVTFLDEFLPEEKEKKARAAAASSSSSSSSSNANGVSSSGSISIKGKERERSSPIPEDEFSPFIPTSIYDALKSKKQFDSMMRGGGGHQQQQDAEEFLGFYLDGLEEELEEVKEALMSGSKAGVEGKAKRKAGGNTKEELEETEEEAPPEAEEEGWLEVGKKNRTVVTRTASFFSFANLMLLTRYHTQIKSTDSPIARIFGGKFRSSLRVPGQKESAIVEDWRSLRLDIQRDTIHTIQDALSAISHPQTVHLTDPPPPKEGSQQVLIEALPPVLVLHMKRFEYDAKVGGVVKVGKLVTFGPELVVGADVLTAKARSKLGMGAGVGVGAGAKGVRYKLFGAIYHHGISASGGHYTLDVLHPDRYHQANTRTAGTTKPREGWIRIDDDLVSDVRPEDVFGQGDFEDSGMRCPYLLFYRRV</sequence>
<dbReference type="EMBL" id="ML769435">
    <property type="protein sequence ID" value="KAE9402409.1"/>
    <property type="molecule type" value="Genomic_DNA"/>
</dbReference>
<keyword evidence="6" id="KW-0788">Thiol protease</keyword>